<keyword evidence="3 6" id="KW-0812">Transmembrane</keyword>
<dbReference type="GO" id="GO:0005886">
    <property type="term" value="C:plasma membrane"/>
    <property type="evidence" value="ECO:0007669"/>
    <property type="project" value="UniProtKB-SubCell"/>
</dbReference>
<feature type="transmembrane region" description="Helical" evidence="6">
    <location>
        <begin position="104"/>
        <end position="125"/>
    </location>
</feature>
<dbReference type="Proteomes" id="UP000662904">
    <property type="component" value="Chromosome"/>
</dbReference>
<evidence type="ECO:0000256" key="2">
    <source>
        <dbReference type="ARBA" id="ARBA00022475"/>
    </source>
</evidence>
<evidence type="ECO:0000313" key="8">
    <source>
        <dbReference type="EMBL" id="QSQ09106.1"/>
    </source>
</evidence>
<dbReference type="RefSeq" id="WP_206709294.1">
    <property type="nucleotide sequence ID" value="NZ_CP059066.1"/>
</dbReference>
<feature type="transmembrane region" description="Helical" evidence="6">
    <location>
        <begin position="179"/>
        <end position="205"/>
    </location>
</feature>
<evidence type="ECO:0000256" key="1">
    <source>
        <dbReference type="ARBA" id="ARBA00004651"/>
    </source>
</evidence>
<keyword evidence="2 6" id="KW-1003">Cell membrane</keyword>
<evidence type="ECO:0000256" key="5">
    <source>
        <dbReference type="ARBA" id="ARBA00023136"/>
    </source>
</evidence>
<keyword evidence="4 6" id="KW-1133">Transmembrane helix</keyword>
<reference evidence="8" key="1">
    <citation type="submission" date="2020-07" db="EMBL/GenBank/DDBJ databases">
        <title>Koleobacter methoxysyntrophicus gen. nov., sp. nov., a novel anaerobic bacterium isolated from deep subsurface oil field and proposal of Koleobacterales ord. nov. in the phylum Firmicutes.</title>
        <authorList>
            <person name="Sakamoto S."/>
            <person name="Tamaki H."/>
        </authorList>
    </citation>
    <scope>NUCLEOTIDE SEQUENCE</scope>
    <source>
        <strain evidence="8">NRmbB1</strain>
    </source>
</reference>
<evidence type="ECO:0000256" key="3">
    <source>
        <dbReference type="ARBA" id="ARBA00022692"/>
    </source>
</evidence>
<evidence type="ECO:0000259" key="7">
    <source>
        <dbReference type="Pfam" id="PF09335"/>
    </source>
</evidence>
<name>A0A8A0RPG8_9FIRM</name>
<dbReference type="InterPro" id="IPR015414">
    <property type="entry name" value="TMEM64"/>
</dbReference>
<accession>A0A8A0RPG8</accession>
<organism evidence="8 9">
    <name type="scientific">Koleobacter methoxysyntrophicus</name>
    <dbReference type="NCBI Taxonomy" id="2751313"/>
    <lineage>
        <taxon>Bacteria</taxon>
        <taxon>Bacillati</taxon>
        <taxon>Bacillota</taxon>
        <taxon>Clostridia</taxon>
        <taxon>Koleobacterales</taxon>
        <taxon>Koleobacteraceae</taxon>
        <taxon>Koleobacter</taxon>
    </lineage>
</organism>
<dbReference type="Pfam" id="PF09335">
    <property type="entry name" value="VTT_dom"/>
    <property type="match status" value="1"/>
</dbReference>
<dbReference type="PANTHER" id="PTHR12677:SF59">
    <property type="entry name" value="GOLGI APPARATUS MEMBRANE PROTEIN TVP38-RELATED"/>
    <property type="match status" value="1"/>
</dbReference>
<dbReference type="PANTHER" id="PTHR12677">
    <property type="entry name" value="GOLGI APPARATUS MEMBRANE PROTEIN TVP38-RELATED"/>
    <property type="match status" value="1"/>
</dbReference>
<dbReference type="InterPro" id="IPR032816">
    <property type="entry name" value="VTT_dom"/>
</dbReference>
<feature type="transmembrane region" description="Helical" evidence="6">
    <location>
        <begin position="64"/>
        <end position="84"/>
    </location>
</feature>
<gene>
    <name evidence="8" type="primary">ydjZ_1</name>
    <name evidence="8" type="ORF">H0A61_01465</name>
</gene>
<dbReference type="EMBL" id="CP059066">
    <property type="protein sequence ID" value="QSQ09106.1"/>
    <property type="molecule type" value="Genomic_DNA"/>
</dbReference>
<sequence length="223" mass="25647">MTKQEIEDNFHHNSYNSRWLRYIIRLILGAGILLLLFLIFDHFNIIRYFAPDNIRGLHKWINRFGTIGPVIYISLIAFAAVFFIPSLPLAIIGGIMYGPVLGTLYVSLGSTLGASVAFLISRYAARSLIEQIFKNNPILHRIDKGVQEKGWKMLILTRFVPVIPFHVQNYIYGLTKIDFFTYIILTWLCLLPGVVIYVMAGGLVLKFLRSLEKIRGYLRFFLT</sequence>
<dbReference type="KEGG" id="kme:H0A61_01465"/>
<comment type="similarity">
    <text evidence="6">Belongs to the TVP38/TMEM64 family.</text>
</comment>
<feature type="domain" description="VTT" evidence="7">
    <location>
        <begin position="84"/>
        <end position="201"/>
    </location>
</feature>
<protein>
    <recommendedName>
        <fullName evidence="6">TVP38/TMEM64 family membrane protein</fullName>
    </recommendedName>
</protein>
<evidence type="ECO:0000313" key="9">
    <source>
        <dbReference type="Proteomes" id="UP000662904"/>
    </source>
</evidence>
<proteinExistence type="inferred from homology"/>
<keyword evidence="5 6" id="KW-0472">Membrane</keyword>
<feature type="transmembrane region" description="Helical" evidence="6">
    <location>
        <begin position="150"/>
        <end position="167"/>
    </location>
</feature>
<keyword evidence="9" id="KW-1185">Reference proteome</keyword>
<feature type="transmembrane region" description="Helical" evidence="6">
    <location>
        <begin position="22"/>
        <end position="43"/>
    </location>
</feature>
<evidence type="ECO:0000256" key="6">
    <source>
        <dbReference type="RuleBase" id="RU366058"/>
    </source>
</evidence>
<comment type="subcellular location">
    <subcellularLocation>
        <location evidence="1 6">Cell membrane</location>
        <topology evidence="1 6">Multi-pass membrane protein</topology>
    </subcellularLocation>
</comment>
<evidence type="ECO:0000256" key="4">
    <source>
        <dbReference type="ARBA" id="ARBA00022989"/>
    </source>
</evidence>
<dbReference type="AlphaFoldDB" id="A0A8A0RPG8"/>